<organism evidence="9">
    <name type="scientific">marine metagenome</name>
    <dbReference type="NCBI Taxonomy" id="408172"/>
    <lineage>
        <taxon>unclassified sequences</taxon>
        <taxon>metagenomes</taxon>
        <taxon>ecological metagenomes</taxon>
    </lineage>
</organism>
<dbReference type="PANTHER" id="PTHR30193:SF37">
    <property type="entry name" value="INNER MEMBRANE ABC TRANSPORTER PERMEASE PROTEIN YCJO"/>
    <property type="match status" value="1"/>
</dbReference>
<keyword evidence="3" id="KW-1003">Cell membrane</keyword>
<evidence type="ECO:0000256" key="3">
    <source>
        <dbReference type="ARBA" id="ARBA00022475"/>
    </source>
</evidence>
<evidence type="ECO:0000313" key="9">
    <source>
        <dbReference type="EMBL" id="SVE13792.1"/>
    </source>
</evidence>
<dbReference type="CDD" id="cd06261">
    <property type="entry name" value="TM_PBP2"/>
    <property type="match status" value="1"/>
</dbReference>
<evidence type="ECO:0000256" key="1">
    <source>
        <dbReference type="ARBA" id="ARBA00004651"/>
    </source>
</evidence>
<feature type="domain" description="ABC transmembrane type-1" evidence="8">
    <location>
        <begin position="1"/>
        <end position="117"/>
    </location>
</feature>
<dbReference type="Pfam" id="PF00528">
    <property type="entry name" value="BPD_transp_1"/>
    <property type="match status" value="1"/>
</dbReference>
<evidence type="ECO:0000256" key="7">
    <source>
        <dbReference type="SAM" id="Phobius"/>
    </source>
</evidence>
<dbReference type="InterPro" id="IPR035906">
    <property type="entry name" value="MetI-like_sf"/>
</dbReference>
<name>A0A383B1E9_9ZZZZ</name>
<dbReference type="PROSITE" id="PS50928">
    <property type="entry name" value="ABC_TM1"/>
    <property type="match status" value="1"/>
</dbReference>
<feature type="transmembrane region" description="Helical" evidence="7">
    <location>
        <begin position="98"/>
        <end position="122"/>
    </location>
</feature>
<keyword evidence="4 7" id="KW-0812">Transmembrane</keyword>
<dbReference type="AlphaFoldDB" id="A0A383B1E9"/>
<dbReference type="GO" id="GO:0005886">
    <property type="term" value="C:plasma membrane"/>
    <property type="evidence" value="ECO:0007669"/>
    <property type="project" value="UniProtKB-SubCell"/>
</dbReference>
<evidence type="ECO:0000256" key="5">
    <source>
        <dbReference type="ARBA" id="ARBA00022989"/>
    </source>
</evidence>
<gene>
    <name evidence="9" type="ORF">METZ01_LOCUS466646</name>
</gene>
<dbReference type="InterPro" id="IPR051393">
    <property type="entry name" value="ABC_transporter_permease"/>
</dbReference>
<protein>
    <recommendedName>
        <fullName evidence="8">ABC transmembrane type-1 domain-containing protein</fullName>
    </recommendedName>
</protein>
<proteinExistence type="predicted"/>
<evidence type="ECO:0000256" key="4">
    <source>
        <dbReference type="ARBA" id="ARBA00022692"/>
    </source>
</evidence>
<comment type="subcellular location">
    <subcellularLocation>
        <location evidence="1">Cell membrane</location>
        <topology evidence="1">Multi-pass membrane protein</topology>
    </subcellularLocation>
</comment>
<evidence type="ECO:0000259" key="8">
    <source>
        <dbReference type="PROSITE" id="PS50928"/>
    </source>
</evidence>
<dbReference type="EMBL" id="UINC01196677">
    <property type="protein sequence ID" value="SVE13792.1"/>
    <property type="molecule type" value="Genomic_DNA"/>
</dbReference>
<evidence type="ECO:0000256" key="2">
    <source>
        <dbReference type="ARBA" id="ARBA00022448"/>
    </source>
</evidence>
<dbReference type="PANTHER" id="PTHR30193">
    <property type="entry name" value="ABC TRANSPORTER PERMEASE PROTEIN"/>
    <property type="match status" value="1"/>
</dbReference>
<sequence length="129" mass="14769">MRGIFLGLLVVIYLTGMYQVDNQLYEAADIEGATRWQKFVYITLPSIRPVLVFSLMIILIWSVPVFDYVYILTRGGPAYSSEVLANYLYSQAFERFNVGYASSMGVIMCVYVIFIVGFFGLLRKMGWEV</sequence>
<keyword evidence="5 7" id="KW-1133">Transmembrane helix</keyword>
<dbReference type="InterPro" id="IPR000515">
    <property type="entry name" value="MetI-like"/>
</dbReference>
<keyword evidence="2" id="KW-0813">Transport</keyword>
<accession>A0A383B1E9</accession>
<reference evidence="9" key="1">
    <citation type="submission" date="2018-05" db="EMBL/GenBank/DDBJ databases">
        <authorList>
            <person name="Lanie J.A."/>
            <person name="Ng W.-L."/>
            <person name="Kazmierczak K.M."/>
            <person name="Andrzejewski T.M."/>
            <person name="Davidsen T.M."/>
            <person name="Wayne K.J."/>
            <person name="Tettelin H."/>
            <person name="Glass J.I."/>
            <person name="Rusch D."/>
            <person name="Podicherti R."/>
            <person name="Tsui H.-C.T."/>
            <person name="Winkler M.E."/>
        </authorList>
    </citation>
    <scope>NUCLEOTIDE SEQUENCE</scope>
</reference>
<evidence type="ECO:0000256" key="6">
    <source>
        <dbReference type="ARBA" id="ARBA00023136"/>
    </source>
</evidence>
<feature type="transmembrane region" description="Helical" evidence="7">
    <location>
        <begin position="46"/>
        <end position="71"/>
    </location>
</feature>
<dbReference type="GO" id="GO:0055085">
    <property type="term" value="P:transmembrane transport"/>
    <property type="evidence" value="ECO:0007669"/>
    <property type="project" value="InterPro"/>
</dbReference>
<keyword evidence="6 7" id="KW-0472">Membrane</keyword>
<dbReference type="Gene3D" id="1.10.3720.10">
    <property type="entry name" value="MetI-like"/>
    <property type="match status" value="1"/>
</dbReference>
<dbReference type="SUPFAM" id="SSF161098">
    <property type="entry name" value="MetI-like"/>
    <property type="match status" value="1"/>
</dbReference>